<dbReference type="OrthoDB" id="7364471at2"/>
<gene>
    <name evidence="1" type="ORF">AS156_19205</name>
</gene>
<sequence>MSEEVRKEVKADIEFTLSTPIIAYGEEISVLKIRKPTGADLVSVGNPVEFSPFTSPPTVKHDYQKMTEMVARLANVPSSSLQKLDPTDLVSLAWAVTPFFIPAL</sequence>
<accession>A0A109JFT6</accession>
<dbReference type="EMBL" id="LNCU01000109">
    <property type="protein sequence ID" value="KWV48039.1"/>
    <property type="molecule type" value="Genomic_DNA"/>
</dbReference>
<dbReference type="InterPro" id="IPR019289">
    <property type="entry name" value="Phage_tail_E/E"/>
</dbReference>
<evidence type="ECO:0008006" key="3">
    <source>
        <dbReference type="Google" id="ProtNLM"/>
    </source>
</evidence>
<reference evidence="1 2" key="1">
    <citation type="submission" date="2015-11" db="EMBL/GenBank/DDBJ databases">
        <title>Draft Genome Sequence of the Strain BR 10303 (Bradyrhizobium sp.) isolated from nodules of Centrolobium paraense.</title>
        <authorList>
            <person name="Zelli J.E."/>
            <person name="Simoes-Araujo J.L."/>
            <person name="Barauna A.C."/>
            <person name="Silva K."/>
        </authorList>
    </citation>
    <scope>NUCLEOTIDE SEQUENCE [LARGE SCALE GENOMIC DNA]</scope>
    <source>
        <strain evidence="1 2">BR 10303</strain>
    </source>
</reference>
<comment type="caution">
    <text evidence="1">The sequence shown here is derived from an EMBL/GenBank/DDBJ whole genome shotgun (WGS) entry which is preliminary data.</text>
</comment>
<proteinExistence type="predicted"/>
<dbReference type="Proteomes" id="UP000057737">
    <property type="component" value="Unassembled WGS sequence"/>
</dbReference>
<keyword evidence="2" id="KW-1185">Reference proteome</keyword>
<dbReference type="AlphaFoldDB" id="A0A109JFT6"/>
<name>A0A109JFT6_9BRAD</name>
<dbReference type="Pfam" id="PF10109">
    <property type="entry name" value="Phage_TAC_7"/>
    <property type="match status" value="1"/>
</dbReference>
<evidence type="ECO:0000313" key="2">
    <source>
        <dbReference type="Proteomes" id="UP000057737"/>
    </source>
</evidence>
<organism evidence="1 2">
    <name type="scientific">Bradyrhizobium macuxiense</name>
    <dbReference type="NCBI Taxonomy" id="1755647"/>
    <lineage>
        <taxon>Bacteria</taxon>
        <taxon>Pseudomonadati</taxon>
        <taxon>Pseudomonadota</taxon>
        <taxon>Alphaproteobacteria</taxon>
        <taxon>Hyphomicrobiales</taxon>
        <taxon>Nitrobacteraceae</taxon>
        <taxon>Bradyrhizobium</taxon>
    </lineage>
</organism>
<protein>
    <recommendedName>
        <fullName evidence="3">Tail assembly chaperone E/41/14-like protein</fullName>
    </recommendedName>
</protein>
<dbReference type="RefSeq" id="WP_066513632.1">
    <property type="nucleotide sequence ID" value="NZ_LNCU01000109.1"/>
</dbReference>
<evidence type="ECO:0000313" key="1">
    <source>
        <dbReference type="EMBL" id="KWV48039.1"/>
    </source>
</evidence>